<comment type="similarity">
    <text evidence="2">Belongs to the NPC2 family.</text>
</comment>
<dbReference type="FunFam" id="2.60.40.770:FF:000001">
    <property type="entry name" value="NPC intracellular cholesterol transporter 2"/>
    <property type="match status" value="1"/>
</dbReference>
<keyword evidence="5" id="KW-1015">Disulfide bond</keyword>
<reference evidence="8" key="1">
    <citation type="submission" date="2025-08" db="UniProtKB">
        <authorList>
            <consortium name="RefSeq"/>
        </authorList>
    </citation>
    <scope>IDENTIFICATION</scope>
    <source>
        <strain evidence="8">Airmid</strain>
    </source>
</reference>
<dbReference type="Pfam" id="PF02221">
    <property type="entry name" value="E1_DerP2_DerF2"/>
    <property type="match status" value="1"/>
</dbReference>
<protein>
    <submittedName>
        <fullName evidence="8">NPC intracellular cholesterol transporter 2-like</fullName>
    </submittedName>
</protein>
<evidence type="ECO:0000256" key="5">
    <source>
        <dbReference type="ARBA" id="ARBA00023157"/>
    </source>
</evidence>
<organism evidence="7 8">
    <name type="scientific">Dermatophagoides pteronyssinus</name>
    <name type="common">European house dust mite</name>
    <dbReference type="NCBI Taxonomy" id="6956"/>
    <lineage>
        <taxon>Eukaryota</taxon>
        <taxon>Metazoa</taxon>
        <taxon>Ecdysozoa</taxon>
        <taxon>Arthropoda</taxon>
        <taxon>Chelicerata</taxon>
        <taxon>Arachnida</taxon>
        <taxon>Acari</taxon>
        <taxon>Acariformes</taxon>
        <taxon>Sarcoptiformes</taxon>
        <taxon>Astigmata</taxon>
        <taxon>Psoroptidia</taxon>
        <taxon>Analgoidea</taxon>
        <taxon>Pyroglyphidae</taxon>
        <taxon>Dermatophagoidinae</taxon>
        <taxon>Dermatophagoides</taxon>
    </lineage>
</organism>
<dbReference type="Proteomes" id="UP000515146">
    <property type="component" value="Unplaced"/>
</dbReference>
<evidence type="ECO:0000256" key="3">
    <source>
        <dbReference type="ARBA" id="ARBA00022525"/>
    </source>
</evidence>
<sequence length="95" mass="10575">MHLDFVADKAFESVKLKIFGEIARIKIPFHITPDEACGNYGLKCPLVPGQTNRFNLSLPIKSIYPSIPVNVNLNLMAGDTDDKIVCIRFKAKISN</sequence>
<dbReference type="OrthoDB" id="4937502at2759"/>
<dbReference type="InParanoid" id="A0A6P6XMH5"/>
<evidence type="ECO:0000259" key="6">
    <source>
        <dbReference type="Pfam" id="PF02221"/>
    </source>
</evidence>
<dbReference type="GO" id="GO:0005576">
    <property type="term" value="C:extracellular region"/>
    <property type="evidence" value="ECO:0007669"/>
    <property type="project" value="UniProtKB-SubCell"/>
</dbReference>
<keyword evidence="7" id="KW-1185">Reference proteome</keyword>
<dbReference type="RefSeq" id="XP_027194642.1">
    <property type="nucleotide sequence ID" value="XM_027338841.1"/>
</dbReference>
<dbReference type="SUPFAM" id="SSF81296">
    <property type="entry name" value="E set domains"/>
    <property type="match status" value="1"/>
</dbReference>
<keyword evidence="3" id="KW-0964">Secreted</keyword>
<dbReference type="InterPro" id="IPR003172">
    <property type="entry name" value="ML_dom"/>
</dbReference>
<gene>
    <name evidence="8" type="primary">LOC113789323</name>
</gene>
<evidence type="ECO:0000313" key="8">
    <source>
        <dbReference type="RefSeq" id="XP_027194642.1"/>
    </source>
</evidence>
<keyword evidence="4" id="KW-0732">Signal</keyword>
<evidence type="ECO:0000313" key="7">
    <source>
        <dbReference type="Proteomes" id="UP000515146"/>
    </source>
</evidence>
<accession>A0A6P6XMH5</accession>
<dbReference type="AlphaFoldDB" id="A0A6P6XMH5"/>
<evidence type="ECO:0000256" key="2">
    <source>
        <dbReference type="ARBA" id="ARBA00006370"/>
    </source>
</evidence>
<feature type="domain" description="MD-2-related lipid-recognition" evidence="6">
    <location>
        <begin position="1"/>
        <end position="93"/>
    </location>
</feature>
<dbReference type="KEGG" id="dpte:113789323"/>
<proteinExistence type="inferred from homology"/>
<name>A0A6P6XMH5_DERPT</name>
<dbReference type="InterPro" id="IPR014756">
    <property type="entry name" value="Ig_E-set"/>
</dbReference>
<evidence type="ECO:0000256" key="1">
    <source>
        <dbReference type="ARBA" id="ARBA00004613"/>
    </source>
</evidence>
<dbReference type="Gene3D" id="2.60.40.770">
    <property type="match status" value="1"/>
</dbReference>
<comment type="subcellular location">
    <subcellularLocation>
        <location evidence="1">Secreted</location>
    </subcellularLocation>
</comment>
<evidence type="ECO:0000256" key="4">
    <source>
        <dbReference type="ARBA" id="ARBA00022729"/>
    </source>
</evidence>